<keyword evidence="2" id="KW-0808">Transferase</keyword>
<feature type="compositionally biased region" description="Basic and acidic residues" evidence="1">
    <location>
        <begin position="27"/>
        <end position="38"/>
    </location>
</feature>
<protein>
    <submittedName>
        <fullName evidence="2">Glycosyltransferase</fullName>
    </submittedName>
</protein>
<feature type="region of interest" description="Disordered" evidence="1">
    <location>
        <begin position="143"/>
        <end position="395"/>
    </location>
</feature>
<feature type="compositionally biased region" description="Basic residues" evidence="1">
    <location>
        <begin position="45"/>
        <end position="54"/>
    </location>
</feature>
<evidence type="ECO:0000313" key="2">
    <source>
        <dbReference type="EMBL" id="CAA9310746.1"/>
    </source>
</evidence>
<dbReference type="EMBL" id="CADCTU010000333">
    <property type="protein sequence ID" value="CAA9310746.1"/>
    <property type="molecule type" value="Genomic_DNA"/>
</dbReference>
<feature type="compositionally biased region" description="Basic residues" evidence="1">
    <location>
        <begin position="333"/>
        <end position="349"/>
    </location>
</feature>
<feature type="compositionally biased region" description="Low complexity" evidence="1">
    <location>
        <begin position="275"/>
        <end position="285"/>
    </location>
</feature>
<dbReference type="AlphaFoldDB" id="A0A6J4KNF9"/>
<feature type="compositionally biased region" description="Basic and acidic residues" evidence="1">
    <location>
        <begin position="318"/>
        <end position="332"/>
    </location>
</feature>
<organism evidence="2">
    <name type="scientific">uncultured Gemmatimonadaceae bacterium</name>
    <dbReference type="NCBI Taxonomy" id="246130"/>
    <lineage>
        <taxon>Bacteria</taxon>
        <taxon>Pseudomonadati</taxon>
        <taxon>Gemmatimonadota</taxon>
        <taxon>Gemmatimonadia</taxon>
        <taxon>Gemmatimonadales</taxon>
        <taxon>Gemmatimonadaceae</taxon>
        <taxon>environmental samples</taxon>
    </lineage>
</organism>
<feature type="compositionally biased region" description="Basic residues" evidence="1">
    <location>
        <begin position="206"/>
        <end position="232"/>
    </location>
</feature>
<sequence>ERRRVRRRPAAGGRAAPGGDHPLLAHVDARRREGDRGAVPDVPGRRRVHQRLRPGAHLGAHPPAPGAHHVRRPPAVRAAAVRAVPAVPPHRPRADRPARLRPRDLARVGPGEGGDRAAVGAARVLLLVADALRVGHVPGLPGGGGAGGARAHAPAPALPARLGPGERRPRRRLHRELAPHAPAHPQVLPPRRRGDRAAGGDGGVRAARRPRRLLPRRGAAHPVQARRPRRGGVRAPRPAPRRDRRGGGDGAAQAARRLRRRDVPRVAVRRRGARALRAVPRAALPGRGGLRHRPRGGDGLGAPGDRVRERRRPRHGGGRRDRGALPRADARGARRRRRALRGARRHARARAPGGPRPLLRPRPVRGRGPRGDRPALAGAPRRRGRRPGADHPRRR</sequence>
<feature type="compositionally biased region" description="Low complexity" evidence="1">
    <location>
        <begin position="75"/>
        <end position="85"/>
    </location>
</feature>
<feature type="compositionally biased region" description="Basic residues" evidence="1">
    <location>
        <begin position="256"/>
        <end position="274"/>
    </location>
</feature>
<reference evidence="2" key="1">
    <citation type="submission" date="2020-02" db="EMBL/GenBank/DDBJ databases">
        <authorList>
            <person name="Meier V. D."/>
        </authorList>
    </citation>
    <scope>NUCLEOTIDE SEQUENCE</scope>
    <source>
        <strain evidence="2">AVDCRST_MAG11</strain>
    </source>
</reference>
<proteinExistence type="predicted"/>
<feature type="non-terminal residue" evidence="2">
    <location>
        <position position="1"/>
    </location>
</feature>
<feature type="region of interest" description="Disordered" evidence="1">
    <location>
        <begin position="1"/>
        <end position="99"/>
    </location>
</feature>
<accession>A0A6J4KNF9</accession>
<feature type="non-terminal residue" evidence="2">
    <location>
        <position position="395"/>
    </location>
</feature>
<dbReference type="GO" id="GO:0016740">
    <property type="term" value="F:transferase activity"/>
    <property type="evidence" value="ECO:0007669"/>
    <property type="project" value="UniProtKB-KW"/>
</dbReference>
<gene>
    <name evidence="2" type="ORF">AVDCRST_MAG11-1469</name>
</gene>
<feature type="compositionally biased region" description="Low complexity" evidence="1">
    <location>
        <begin position="149"/>
        <end position="163"/>
    </location>
</feature>
<evidence type="ECO:0000256" key="1">
    <source>
        <dbReference type="SAM" id="MobiDB-lite"/>
    </source>
</evidence>
<feature type="compositionally biased region" description="Low complexity" evidence="1">
    <location>
        <begin position="10"/>
        <end position="19"/>
    </location>
</feature>
<name>A0A6J4KNF9_9BACT</name>